<dbReference type="EMBL" id="JAXIOK010000011">
    <property type="protein sequence ID" value="KAK4759921.1"/>
    <property type="molecule type" value="Genomic_DNA"/>
</dbReference>
<feature type="region of interest" description="Disordered" evidence="6">
    <location>
        <begin position="359"/>
        <end position="383"/>
    </location>
</feature>
<keyword evidence="4 7" id="KW-0472">Membrane</keyword>
<evidence type="ECO:0000256" key="1">
    <source>
        <dbReference type="ARBA" id="ARBA00004167"/>
    </source>
</evidence>
<dbReference type="Pfam" id="PF04576">
    <property type="entry name" value="Zein-binding"/>
    <property type="match status" value="1"/>
</dbReference>
<protein>
    <recommendedName>
        <fullName evidence="8">GTD-binding domain-containing protein</fullName>
    </recommendedName>
</protein>
<evidence type="ECO:0000256" key="5">
    <source>
        <dbReference type="SAM" id="Coils"/>
    </source>
</evidence>
<feature type="region of interest" description="Disordered" evidence="6">
    <location>
        <begin position="615"/>
        <end position="639"/>
    </location>
</feature>
<dbReference type="GO" id="GO:0016020">
    <property type="term" value="C:membrane"/>
    <property type="evidence" value="ECO:0007669"/>
    <property type="project" value="UniProtKB-SubCell"/>
</dbReference>
<dbReference type="GO" id="GO:0080115">
    <property type="term" value="F:myosin XI tail binding"/>
    <property type="evidence" value="ECO:0007669"/>
    <property type="project" value="UniProtKB-ARBA"/>
</dbReference>
<evidence type="ECO:0000259" key="8">
    <source>
        <dbReference type="PROSITE" id="PS51775"/>
    </source>
</evidence>
<dbReference type="InterPro" id="IPR039306">
    <property type="entry name" value="MYOB"/>
</dbReference>
<feature type="transmembrane region" description="Helical" evidence="7">
    <location>
        <begin position="21"/>
        <end position="44"/>
    </location>
</feature>
<accession>A0AAN7K8I5</accession>
<feature type="region of interest" description="Disordered" evidence="6">
    <location>
        <begin position="282"/>
        <end position="306"/>
    </location>
</feature>
<evidence type="ECO:0000256" key="3">
    <source>
        <dbReference type="ARBA" id="ARBA00022989"/>
    </source>
</evidence>
<feature type="compositionally biased region" description="Acidic residues" evidence="6">
    <location>
        <begin position="872"/>
        <end position="883"/>
    </location>
</feature>
<comment type="caution">
    <text evidence="9">The sequence shown here is derived from an EMBL/GenBank/DDBJ whole genome shotgun (WGS) entry which is preliminary data.</text>
</comment>
<comment type="subcellular location">
    <subcellularLocation>
        <location evidence="1">Membrane</location>
        <topology evidence="1">Single-pass membrane protein</topology>
    </subcellularLocation>
</comment>
<feature type="domain" description="GTD-binding" evidence="8">
    <location>
        <begin position="674"/>
        <end position="772"/>
    </location>
</feature>
<feature type="compositionally biased region" description="Basic and acidic residues" evidence="6">
    <location>
        <begin position="297"/>
        <end position="306"/>
    </location>
</feature>
<dbReference type="PROSITE" id="PS51775">
    <property type="entry name" value="GTD_BINDING"/>
    <property type="match status" value="1"/>
</dbReference>
<evidence type="ECO:0000256" key="7">
    <source>
        <dbReference type="SAM" id="Phobius"/>
    </source>
</evidence>
<proteinExistence type="predicted"/>
<feature type="region of interest" description="Disordered" evidence="6">
    <location>
        <begin position="867"/>
        <end position="890"/>
    </location>
</feature>
<dbReference type="PANTHER" id="PTHR31448">
    <property type="entry name" value="MYOSIN-BINDING PROTEIN 2"/>
    <property type="match status" value="1"/>
</dbReference>
<evidence type="ECO:0000256" key="6">
    <source>
        <dbReference type="SAM" id="MobiDB-lite"/>
    </source>
</evidence>
<dbReference type="InterPro" id="IPR007656">
    <property type="entry name" value="GTD-bd"/>
</dbReference>
<name>A0AAN7K8I5_9MYRT</name>
<keyword evidence="10" id="KW-1185">Reference proteome</keyword>
<feature type="compositionally biased region" description="Polar residues" evidence="6">
    <location>
        <begin position="615"/>
        <end position="635"/>
    </location>
</feature>
<dbReference type="PANTHER" id="PTHR31448:SF32">
    <property type="entry name" value="MYOSIN-BINDING PROTEIN 1"/>
    <property type="match status" value="1"/>
</dbReference>
<keyword evidence="5" id="KW-0175">Coiled coil</keyword>
<organism evidence="9 10">
    <name type="scientific">Trapa incisa</name>
    <dbReference type="NCBI Taxonomy" id="236973"/>
    <lineage>
        <taxon>Eukaryota</taxon>
        <taxon>Viridiplantae</taxon>
        <taxon>Streptophyta</taxon>
        <taxon>Embryophyta</taxon>
        <taxon>Tracheophyta</taxon>
        <taxon>Spermatophyta</taxon>
        <taxon>Magnoliopsida</taxon>
        <taxon>eudicotyledons</taxon>
        <taxon>Gunneridae</taxon>
        <taxon>Pentapetalae</taxon>
        <taxon>rosids</taxon>
        <taxon>malvids</taxon>
        <taxon>Myrtales</taxon>
        <taxon>Lythraceae</taxon>
        <taxon>Trapa</taxon>
    </lineage>
</organism>
<gene>
    <name evidence="9" type="ORF">SAY87_023052</name>
</gene>
<dbReference type="AlphaFoldDB" id="A0AAN7K8I5"/>
<sequence length="956" mass="106248">MAGVGVSSIKSERSSRTFTESLFSAFQEWILLFLLFVNAAFSFLTTKFAHYCDLQTPCLICSRLDCILGNERLAFYWDMICHKHKSEISSLVLCHAHSKLVDIHGICKNCLFSFAMMNKSNAEMNRLLVGKLGADSDFGPSEEEQEFLSEGSGIKKLSMKLCSCCNKPWTLKDPKQTLLQTTSTMSQLAELDVPLSGIIDSLKNIGDGSSKRINHGISDLSHVEYTELKISSDTESEVPSDDDGMHALGSKLAGARKKSIAEPFKDDPLINIPSSDTAVKLEEQGPVEQTSASLAEKGIDATKTEKEDEVMAGHDLVEINYQNSKFEDKDASTSIVEIIYFDGFPFEANNGATLEKLSSDACEHKPPSLSSPSKPSENDITVREASEAREKYSEEILEVEAEAITMTEKPVEANLISSHPSPQVSDVPDIGEVYKLAADTQGRKLSGVLTEQWLSKDSSLKVSGDFKNLISLLSIPRGNDQTSTPDMMPVIPLNDDKSLKTLDARQKKISPERNELNPSEPSVIETNVALVKDSEETLKVNTEMIRRTENPMEANILSTTDSSPPVPNLLDLGEAYKLAVGNRGRQLSGVLTEQWLSKDTSSRVSEDLKNLFSQLSAPRSNDQSSAADSSPNISLNREDSMKTLDAIHKRISLDRNESGLSQDGSLVGEIDGESTFDRLKRQIEHDRRALSTLYKELEEERNASAIATNQAMAMITRLQEEKATLQMEALQYLRMMEEQAEYDMEALQKSNDLLSEREKEIHDLEDELDFYRIKYGEENEISENLNVHLKSEPDLSAVRFKDSAIGFEDERLHIHESLKRLKKKLGLASGEGMISELPDSESRCAGEEEANIFESTQNIVSSCRDDSLGMQEEQETPPDEDTREGDCAWGSPPGFDLTSIKNEVCYLQKRLGVLEADRNFLENIVRHLSAGEEGLQFVRDIATHLQEIRNAMSKAS</sequence>
<feature type="coiled-coil region" evidence="5">
    <location>
        <begin position="680"/>
        <end position="774"/>
    </location>
</feature>
<keyword evidence="2 7" id="KW-0812">Transmembrane</keyword>
<dbReference type="Proteomes" id="UP001345219">
    <property type="component" value="Chromosome 17"/>
</dbReference>
<evidence type="ECO:0000256" key="4">
    <source>
        <dbReference type="ARBA" id="ARBA00023136"/>
    </source>
</evidence>
<reference evidence="9 10" key="1">
    <citation type="journal article" date="2023" name="Hortic Res">
        <title>Pangenome of water caltrop reveals structural variations and asymmetric subgenome divergence after allopolyploidization.</title>
        <authorList>
            <person name="Zhang X."/>
            <person name="Chen Y."/>
            <person name="Wang L."/>
            <person name="Yuan Y."/>
            <person name="Fang M."/>
            <person name="Shi L."/>
            <person name="Lu R."/>
            <person name="Comes H.P."/>
            <person name="Ma Y."/>
            <person name="Chen Y."/>
            <person name="Huang G."/>
            <person name="Zhou Y."/>
            <person name="Zheng Z."/>
            <person name="Qiu Y."/>
        </authorList>
    </citation>
    <scope>NUCLEOTIDE SEQUENCE [LARGE SCALE GENOMIC DNA]</scope>
    <source>
        <tissue evidence="9">Roots</tissue>
    </source>
</reference>
<evidence type="ECO:0000256" key="2">
    <source>
        <dbReference type="ARBA" id="ARBA00022692"/>
    </source>
</evidence>
<keyword evidence="3 7" id="KW-1133">Transmembrane helix</keyword>
<evidence type="ECO:0000313" key="10">
    <source>
        <dbReference type="Proteomes" id="UP001345219"/>
    </source>
</evidence>
<evidence type="ECO:0000313" key="9">
    <source>
        <dbReference type="EMBL" id="KAK4759921.1"/>
    </source>
</evidence>